<evidence type="ECO:0000256" key="5">
    <source>
        <dbReference type="ARBA" id="ARBA00022771"/>
    </source>
</evidence>
<dbReference type="InterPro" id="IPR008974">
    <property type="entry name" value="TRAF-like"/>
</dbReference>
<dbReference type="Pfam" id="PF21355">
    <property type="entry name" value="TRAF-mep_MATH"/>
    <property type="match status" value="1"/>
</dbReference>
<dbReference type="InterPro" id="IPR049342">
    <property type="entry name" value="TRAF1-6_MATH_dom"/>
</dbReference>
<feature type="domain" description="TRAF-type" evidence="10">
    <location>
        <begin position="37"/>
        <end position="85"/>
    </location>
</feature>
<evidence type="ECO:0000256" key="6">
    <source>
        <dbReference type="ARBA" id="ARBA00022833"/>
    </source>
</evidence>
<dbReference type="RefSeq" id="XP_022253260.1">
    <property type="nucleotide sequence ID" value="XM_022397552.1"/>
</dbReference>
<evidence type="ECO:0000313" key="16">
    <source>
        <dbReference type="RefSeq" id="XP_022253262.1"/>
    </source>
</evidence>
<accession>A0ABM1TBK6</accession>
<evidence type="ECO:0000256" key="1">
    <source>
        <dbReference type="ARBA" id="ARBA00004496"/>
    </source>
</evidence>
<dbReference type="InterPro" id="IPR013083">
    <property type="entry name" value="Znf_RING/FYVE/PHD"/>
</dbReference>
<sequence>MEEEIVTDNLTNREIQGFKIKCPQCTELIDFDSFEIHRSTCEHEIVTCPEGCRVRMKRKLVAIHLSQECLSKLIECDHCHDTFPRKESRSHFTSCMFVPQPCQLCEVLVTRRSMENHINTSCMRAYVSCPFKDLGCEEDIIERLYLGAHLQKDVARHLTLLFQAFYTLCENFTKLLQNNSSNSSIESFLKMLEKFKQSHLSSSEKMSTIVNDDKETEVSSMKKVLHCEDSLSVDLRAKVISLEQQNKELTIKVNHLEQQLEEQKRQICKLCTSMSVIEERICNGIFFWKIKNFSSLAEKTKHMGGMVCYSPGFYTSPFGYKACLRLFLQPSEDDDDLIISLFLHFMRGDYDDLLSWPFQGSFYLIVISQTEDPSCKHIVNALESNSSLQAFHRPKSERNVKGYGYKEFTKMSKLYSGGYIKNETLIIKIEVVSLS</sequence>
<keyword evidence="3 7" id="KW-0479">Metal-binding</keyword>
<evidence type="ECO:0000256" key="8">
    <source>
        <dbReference type="SAM" id="Coils"/>
    </source>
</evidence>
<dbReference type="PROSITE" id="PS50145">
    <property type="entry name" value="ZF_TRAF"/>
    <property type="match status" value="2"/>
</dbReference>
<keyword evidence="4" id="KW-0677">Repeat</keyword>
<keyword evidence="5 7" id="KW-0863">Zinc-finger</keyword>
<dbReference type="InterPro" id="IPR012227">
    <property type="entry name" value="TNF_rcpt-assoc_TRAF_met"/>
</dbReference>
<organism evidence="11 16">
    <name type="scientific">Limulus polyphemus</name>
    <name type="common">Atlantic horseshoe crab</name>
    <dbReference type="NCBI Taxonomy" id="6850"/>
    <lineage>
        <taxon>Eukaryota</taxon>
        <taxon>Metazoa</taxon>
        <taxon>Ecdysozoa</taxon>
        <taxon>Arthropoda</taxon>
        <taxon>Chelicerata</taxon>
        <taxon>Merostomata</taxon>
        <taxon>Xiphosura</taxon>
        <taxon>Limulidae</taxon>
        <taxon>Limulus</taxon>
    </lineage>
</organism>
<evidence type="ECO:0000256" key="7">
    <source>
        <dbReference type="PROSITE-ProRule" id="PRU00207"/>
    </source>
</evidence>
<dbReference type="Gene3D" id="3.30.40.10">
    <property type="entry name" value="Zinc/RING finger domain, C3HC4 (zinc finger)"/>
    <property type="match status" value="2"/>
</dbReference>
<proteinExistence type="predicted"/>
<evidence type="ECO:0000313" key="11">
    <source>
        <dbReference type="Proteomes" id="UP000694941"/>
    </source>
</evidence>
<dbReference type="PROSITE" id="PS50144">
    <property type="entry name" value="MATH"/>
    <property type="match status" value="1"/>
</dbReference>
<dbReference type="SMART" id="SM00061">
    <property type="entry name" value="MATH"/>
    <property type="match status" value="1"/>
</dbReference>
<dbReference type="RefSeq" id="XP_013785039.1">
    <property type="nucleotide sequence ID" value="XM_013929585.2"/>
</dbReference>
<feature type="domain" description="TRAF-type" evidence="10">
    <location>
        <begin position="90"/>
        <end position="140"/>
    </location>
</feature>
<keyword evidence="6 7" id="KW-0862">Zinc</keyword>
<evidence type="ECO:0000259" key="10">
    <source>
        <dbReference type="PROSITE" id="PS50145"/>
    </source>
</evidence>
<dbReference type="Proteomes" id="UP000694941">
    <property type="component" value="Unplaced"/>
</dbReference>
<evidence type="ECO:0000256" key="4">
    <source>
        <dbReference type="ARBA" id="ARBA00022737"/>
    </source>
</evidence>
<dbReference type="SUPFAM" id="SSF49599">
    <property type="entry name" value="TRAF domain-like"/>
    <property type="match status" value="3"/>
</dbReference>
<dbReference type="PANTHER" id="PTHR10131">
    <property type="entry name" value="TNF RECEPTOR ASSOCIATED FACTOR"/>
    <property type="match status" value="1"/>
</dbReference>
<evidence type="ECO:0000313" key="13">
    <source>
        <dbReference type="RefSeq" id="XP_013785040.1"/>
    </source>
</evidence>
<dbReference type="Pfam" id="PF02176">
    <property type="entry name" value="zf-TRAF"/>
    <property type="match status" value="1"/>
</dbReference>
<keyword evidence="8" id="KW-0175">Coiled coil</keyword>
<evidence type="ECO:0000256" key="3">
    <source>
        <dbReference type="ARBA" id="ARBA00022723"/>
    </source>
</evidence>
<dbReference type="PIRSF" id="PIRSF015614">
    <property type="entry name" value="TRAF"/>
    <property type="match status" value="1"/>
</dbReference>
<dbReference type="Gene3D" id="2.60.210.10">
    <property type="entry name" value="Apoptosis, Tumor Necrosis Factor Receptor Associated Protein 2, Chain A"/>
    <property type="match status" value="1"/>
</dbReference>
<feature type="coiled-coil region" evidence="8">
    <location>
        <begin position="232"/>
        <end position="266"/>
    </location>
</feature>
<keyword evidence="2" id="KW-0963">Cytoplasm</keyword>
<reference evidence="12 13" key="1">
    <citation type="submission" date="2025-05" db="UniProtKB">
        <authorList>
            <consortium name="RefSeq"/>
        </authorList>
    </citation>
    <scope>IDENTIFICATION</scope>
    <source>
        <tissue evidence="12 13">Muscle</tissue>
    </source>
</reference>
<evidence type="ECO:0000256" key="2">
    <source>
        <dbReference type="ARBA" id="ARBA00022490"/>
    </source>
</evidence>
<gene>
    <name evidence="12 13 14 15 16" type="primary">LOC106469125</name>
</gene>
<dbReference type="RefSeq" id="XP_013785040.1">
    <property type="nucleotide sequence ID" value="XM_013929586.2"/>
</dbReference>
<dbReference type="RefSeq" id="XP_022253262.1">
    <property type="nucleotide sequence ID" value="XM_022397554.1"/>
</dbReference>
<dbReference type="PANTHER" id="PTHR10131:SF152">
    <property type="entry name" value="TNF RECEPTOR-ASSOCIATED FACTOR 6"/>
    <property type="match status" value="1"/>
</dbReference>
<evidence type="ECO:0000313" key="14">
    <source>
        <dbReference type="RefSeq" id="XP_022253260.1"/>
    </source>
</evidence>
<protein>
    <submittedName>
        <fullName evidence="12 13">TNF receptor-associated factor 6-like</fullName>
    </submittedName>
</protein>
<dbReference type="GeneID" id="106469125"/>
<feature type="zinc finger region" description="TRAF-type" evidence="7">
    <location>
        <begin position="37"/>
        <end position="85"/>
    </location>
</feature>
<dbReference type="InterPro" id="IPR002083">
    <property type="entry name" value="MATH/TRAF_dom"/>
</dbReference>
<dbReference type="RefSeq" id="XP_022253261.1">
    <property type="nucleotide sequence ID" value="XM_022397553.1"/>
</dbReference>
<dbReference type="InterPro" id="IPR001293">
    <property type="entry name" value="Znf_TRAF"/>
</dbReference>
<feature type="domain" description="MATH" evidence="9">
    <location>
        <begin position="283"/>
        <end position="431"/>
    </location>
</feature>
<evidence type="ECO:0000313" key="12">
    <source>
        <dbReference type="RefSeq" id="XP_013785039.1"/>
    </source>
</evidence>
<keyword evidence="11" id="KW-1185">Reference proteome</keyword>
<comment type="subcellular location">
    <subcellularLocation>
        <location evidence="1">Cytoplasm</location>
    </subcellularLocation>
</comment>
<evidence type="ECO:0000313" key="15">
    <source>
        <dbReference type="RefSeq" id="XP_022253261.1"/>
    </source>
</evidence>
<name>A0ABM1TBK6_LIMPO</name>
<evidence type="ECO:0000259" key="9">
    <source>
        <dbReference type="PROSITE" id="PS50144"/>
    </source>
</evidence>
<feature type="zinc finger region" description="TRAF-type" evidence="7">
    <location>
        <begin position="90"/>
        <end position="140"/>
    </location>
</feature>